<dbReference type="RefSeq" id="XP_066699475.1">
    <property type="nucleotide sequence ID" value="XM_066843363.1"/>
</dbReference>
<organism evidence="2 3">
    <name type="scientific">Apiospora aurea</name>
    <dbReference type="NCBI Taxonomy" id="335848"/>
    <lineage>
        <taxon>Eukaryota</taxon>
        <taxon>Fungi</taxon>
        <taxon>Dikarya</taxon>
        <taxon>Ascomycota</taxon>
        <taxon>Pezizomycotina</taxon>
        <taxon>Sordariomycetes</taxon>
        <taxon>Xylariomycetidae</taxon>
        <taxon>Amphisphaeriales</taxon>
        <taxon>Apiosporaceae</taxon>
        <taxon>Apiospora</taxon>
    </lineage>
</organism>
<evidence type="ECO:0000313" key="2">
    <source>
        <dbReference type="EMBL" id="KAK7951413.1"/>
    </source>
</evidence>
<accession>A0ABR1QBQ9</accession>
<reference evidence="2 3" key="1">
    <citation type="submission" date="2023-01" db="EMBL/GenBank/DDBJ databases">
        <title>Analysis of 21 Apiospora genomes using comparative genomics revels a genus with tremendous synthesis potential of carbohydrate active enzymes and secondary metabolites.</title>
        <authorList>
            <person name="Sorensen T."/>
        </authorList>
    </citation>
    <scope>NUCLEOTIDE SEQUENCE [LARGE SCALE GENOMIC DNA]</scope>
    <source>
        <strain evidence="2 3">CBS 24483</strain>
    </source>
</reference>
<dbReference type="Proteomes" id="UP001391051">
    <property type="component" value="Unassembled WGS sequence"/>
</dbReference>
<sequence>MSRPTRPEHSHDAESKLDWTNNTYDPEVKRRVYERSASVAPWFVAIRLLYRKEDGSLDQFFFSQPPSTILPLFLLVTWVRLENAARKRRVVPVLASYTKAVRLSFANAIKTVPRHLSLTPGGIRQSISYDLASDTHSTIGLAVLLSRLASYPDNGYEADVRKLCRDISPSVKASLMELAENPWFERIWGGTGSHASTIGTRPRRRDRGQVGDFGAGPLKLTSNYSLVTSPSSQTLARAAECPGPPVMEKVPLPG</sequence>
<feature type="region of interest" description="Disordered" evidence="1">
    <location>
        <begin position="195"/>
        <end position="216"/>
    </location>
</feature>
<dbReference type="GeneID" id="92076425"/>
<protein>
    <submittedName>
        <fullName evidence="2">Uncharacterized protein</fullName>
    </submittedName>
</protein>
<name>A0ABR1QBQ9_9PEZI</name>
<evidence type="ECO:0000256" key="1">
    <source>
        <dbReference type="SAM" id="MobiDB-lite"/>
    </source>
</evidence>
<evidence type="ECO:0000313" key="3">
    <source>
        <dbReference type="Proteomes" id="UP001391051"/>
    </source>
</evidence>
<comment type="caution">
    <text evidence="2">The sequence shown here is derived from an EMBL/GenBank/DDBJ whole genome shotgun (WGS) entry which is preliminary data.</text>
</comment>
<gene>
    <name evidence="2" type="ORF">PG986_007141</name>
</gene>
<proteinExistence type="predicted"/>
<keyword evidence="3" id="KW-1185">Reference proteome</keyword>
<feature type="region of interest" description="Disordered" evidence="1">
    <location>
        <begin position="235"/>
        <end position="254"/>
    </location>
</feature>
<dbReference type="EMBL" id="JAQQWE010000005">
    <property type="protein sequence ID" value="KAK7951413.1"/>
    <property type="molecule type" value="Genomic_DNA"/>
</dbReference>